<organism evidence="1 2">
    <name type="scientific">Xenorhabdus bovienii</name>
    <name type="common">Xenorhabdus nematophila subsp. bovienii</name>
    <dbReference type="NCBI Taxonomy" id="40576"/>
    <lineage>
        <taxon>Bacteria</taxon>
        <taxon>Pseudomonadati</taxon>
        <taxon>Pseudomonadota</taxon>
        <taxon>Gammaproteobacteria</taxon>
        <taxon>Enterobacterales</taxon>
        <taxon>Morganellaceae</taxon>
        <taxon>Xenorhabdus</taxon>
    </lineage>
</organism>
<sequence length="71" mass="8390">MNYVKKTMVFFTPKHKVFCFIIRFALSCVLHDKQLIQIGGEKYSHILIFYDCIINLLNQFIVTARVDYGRS</sequence>
<accession>A0A0B6XED2</accession>
<proteinExistence type="predicted"/>
<reference evidence="1 2" key="1">
    <citation type="submission" date="2014-02" db="EMBL/GenBank/DDBJ databases">
        <authorList>
            <person name="Genoscope - CEA"/>
        </authorList>
    </citation>
    <scope>NUCLEOTIDE SEQUENCE [LARGE SCALE GENOMIC DNA]</scope>
    <source>
        <strain evidence="1 2">CS03</strain>
    </source>
</reference>
<dbReference type="KEGG" id="xbv:XBW1_3797"/>
<protein>
    <submittedName>
        <fullName evidence="1">Uncharacterized protein</fullName>
    </submittedName>
</protein>
<evidence type="ECO:0000313" key="1">
    <source>
        <dbReference type="EMBL" id="CDM91153.1"/>
    </source>
</evidence>
<gene>
    <name evidence="1" type="ORF">XBW1_3797</name>
</gene>
<name>A0A0B6XED2_XENBV</name>
<dbReference type="AlphaFoldDB" id="A0A0B6XED2"/>
<evidence type="ECO:0000313" key="2">
    <source>
        <dbReference type="Proteomes" id="UP000032930"/>
    </source>
</evidence>
<dbReference type="EMBL" id="FO818637">
    <property type="protein sequence ID" value="CDM91153.1"/>
    <property type="molecule type" value="Genomic_DNA"/>
</dbReference>
<dbReference type="Proteomes" id="UP000032930">
    <property type="component" value="Chromosome"/>
</dbReference>